<dbReference type="InterPro" id="IPR012417">
    <property type="entry name" value="CaM-bd_dom_pln"/>
</dbReference>
<keyword evidence="4" id="KW-1185">Reference proteome</keyword>
<feature type="region of interest" description="Disordered" evidence="1">
    <location>
        <begin position="168"/>
        <end position="189"/>
    </location>
</feature>
<proteinExistence type="predicted"/>
<reference evidence="3" key="1">
    <citation type="submission" date="2019-10" db="EMBL/GenBank/DDBJ databases">
        <authorList>
            <person name="Zhang R."/>
            <person name="Pan Y."/>
            <person name="Wang J."/>
            <person name="Ma R."/>
            <person name="Yu S."/>
        </authorList>
    </citation>
    <scope>NUCLEOTIDE SEQUENCE</scope>
    <source>
        <strain evidence="3">LA-IB0</strain>
        <tissue evidence="3">Leaf</tissue>
    </source>
</reference>
<evidence type="ECO:0000259" key="2">
    <source>
        <dbReference type="SMART" id="SM01054"/>
    </source>
</evidence>
<accession>A0AAV6W284</accession>
<protein>
    <recommendedName>
        <fullName evidence="2">Calmodulin-binding domain-containing protein</fullName>
    </recommendedName>
</protein>
<feature type="compositionally biased region" description="Low complexity" evidence="1">
    <location>
        <begin position="176"/>
        <end position="189"/>
    </location>
</feature>
<dbReference type="GO" id="GO:0005516">
    <property type="term" value="F:calmodulin binding"/>
    <property type="evidence" value="ECO:0007669"/>
    <property type="project" value="InterPro"/>
</dbReference>
<evidence type="ECO:0000313" key="4">
    <source>
        <dbReference type="Proteomes" id="UP000826271"/>
    </source>
</evidence>
<dbReference type="Proteomes" id="UP000826271">
    <property type="component" value="Unassembled WGS sequence"/>
</dbReference>
<name>A0AAV6W284_9LAMI</name>
<dbReference type="AlphaFoldDB" id="A0AAV6W284"/>
<evidence type="ECO:0000313" key="3">
    <source>
        <dbReference type="EMBL" id="KAG8363684.1"/>
    </source>
</evidence>
<organism evidence="3 4">
    <name type="scientific">Buddleja alternifolia</name>
    <dbReference type="NCBI Taxonomy" id="168488"/>
    <lineage>
        <taxon>Eukaryota</taxon>
        <taxon>Viridiplantae</taxon>
        <taxon>Streptophyta</taxon>
        <taxon>Embryophyta</taxon>
        <taxon>Tracheophyta</taxon>
        <taxon>Spermatophyta</taxon>
        <taxon>Magnoliopsida</taxon>
        <taxon>eudicotyledons</taxon>
        <taxon>Gunneridae</taxon>
        <taxon>Pentapetalae</taxon>
        <taxon>asterids</taxon>
        <taxon>lamiids</taxon>
        <taxon>Lamiales</taxon>
        <taxon>Scrophulariaceae</taxon>
        <taxon>Buddlejeae</taxon>
        <taxon>Buddleja</taxon>
    </lineage>
</organism>
<comment type="caution">
    <text evidence="3">The sequence shown here is derived from an EMBL/GenBank/DDBJ whole genome shotgun (WGS) entry which is preliminary data.</text>
</comment>
<feature type="domain" description="Calmodulin-binding" evidence="2">
    <location>
        <begin position="228"/>
        <end position="338"/>
    </location>
</feature>
<gene>
    <name evidence="3" type="ORF">BUALT_Bualt19G0048000</name>
</gene>
<dbReference type="Pfam" id="PF07839">
    <property type="entry name" value="CaM_binding"/>
    <property type="match status" value="1"/>
</dbReference>
<dbReference type="EMBL" id="WHWC01000019">
    <property type="protein sequence ID" value="KAG8363684.1"/>
    <property type="molecule type" value="Genomic_DNA"/>
</dbReference>
<dbReference type="PANTHER" id="PTHR33923">
    <property type="entry name" value="CALMODULIN-BINDING PROTEIN-RELATED"/>
    <property type="match status" value="1"/>
</dbReference>
<dbReference type="InterPro" id="IPR044681">
    <property type="entry name" value="PICBP-like"/>
</dbReference>
<dbReference type="SMART" id="SM01054">
    <property type="entry name" value="CaM_binding"/>
    <property type="match status" value="1"/>
</dbReference>
<sequence length="362" mass="41045">MEEQNQRGNRQLRILIKNQRSIKLGCLYPRRAKPTGDDPSEKLSKQDDGLICYDVDTHETLNQNGDADSMDISETYLSGQNQESGVGDEVSLPSSIQKYSEASDMEWEIGNHISLYLDDDSEYSPEIEVVPDIGGEVEYPIIDDEFIIKSEKTGHCFNEFMADEISQESFDEESLNSDPFSSSSDSESTGSYDYFESLIKEKTAAPDQLDKECNQLENFNTLNPHSKVSRLNSIVAENAAKPKNEESYLKRSAAKCKKPIEDCDELGHNFNPRAPNFYPLDLDPEAEKVDLKHQELDEKKNAEEWMVDYALRQAVTKLGLARKRKVTMLVEAFEKVMPITKCELHLRHSSALNHARTIQACN</sequence>
<dbReference type="PANTHER" id="PTHR33923:SF2">
    <property type="entry name" value="CALMODULIN-BINDING PROTEIN-RELATED"/>
    <property type="match status" value="1"/>
</dbReference>
<evidence type="ECO:0000256" key="1">
    <source>
        <dbReference type="SAM" id="MobiDB-lite"/>
    </source>
</evidence>